<dbReference type="Proteomes" id="UP000294555">
    <property type="component" value="Unassembled WGS sequence"/>
</dbReference>
<name>A0A4R1NJE5_9GAMM</name>
<comment type="caution">
    <text evidence="2">The sequence shown here is derived from an EMBL/GenBank/DDBJ whole genome shotgun (WGS) entry which is preliminary data.</text>
</comment>
<protein>
    <submittedName>
        <fullName evidence="2">Uncharacterized protein</fullName>
    </submittedName>
</protein>
<organism evidence="2 3">
    <name type="scientific">Sodalis ligni</name>
    <dbReference type="NCBI Taxonomy" id="2697027"/>
    <lineage>
        <taxon>Bacteria</taxon>
        <taxon>Pseudomonadati</taxon>
        <taxon>Pseudomonadota</taxon>
        <taxon>Gammaproteobacteria</taxon>
        <taxon>Enterobacterales</taxon>
        <taxon>Bruguierivoracaceae</taxon>
        <taxon>Sodalis</taxon>
    </lineage>
</organism>
<keyword evidence="3" id="KW-1185">Reference proteome</keyword>
<evidence type="ECO:0000313" key="2">
    <source>
        <dbReference type="EMBL" id="TCL04330.1"/>
    </source>
</evidence>
<sequence length="66" mass="7136">MTTPNNPAPADQKPDQKPEDVTVSEGLAKILEADALLTPEQENAMADKARAAAKESQDAHNNHRDE</sequence>
<dbReference type="EMBL" id="SJOI01000001">
    <property type="protein sequence ID" value="TCL04330.1"/>
    <property type="molecule type" value="Genomic_DNA"/>
</dbReference>
<evidence type="ECO:0000256" key="1">
    <source>
        <dbReference type="SAM" id="MobiDB-lite"/>
    </source>
</evidence>
<dbReference type="RefSeq" id="WP_132923120.1">
    <property type="nucleotide sequence ID" value="NZ_SJOI01000001.1"/>
</dbReference>
<evidence type="ECO:0000313" key="3">
    <source>
        <dbReference type="Proteomes" id="UP000294555"/>
    </source>
</evidence>
<dbReference type="AlphaFoldDB" id="A0A4R1NJE5"/>
<feature type="compositionally biased region" description="Basic and acidic residues" evidence="1">
    <location>
        <begin position="45"/>
        <end position="66"/>
    </location>
</feature>
<accession>A0A4R1NJE5</accession>
<proteinExistence type="predicted"/>
<gene>
    <name evidence="2" type="ORF">EZJ58_2443</name>
</gene>
<feature type="region of interest" description="Disordered" evidence="1">
    <location>
        <begin position="1"/>
        <end position="66"/>
    </location>
</feature>
<reference evidence="2 3" key="1">
    <citation type="submission" date="2019-02" db="EMBL/GenBank/DDBJ databases">
        <title>Investigation of anaerobic lignin degradation for improved lignocellulosic biofuels.</title>
        <authorList>
            <person name="Deangelis K."/>
        </authorList>
    </citation>
    <scope>NUCLEOTIDE SEQUENCE [LARGE SCALE GENOMIC DNA]</scope>
    <source>
        <strain evidence="2 3">159R</strain>
    </source>
</reference>